<sequence length="1012" mass="111932">MFQKNKLSSSVAGVGSLTRAAVVAAGTLFSAAVMAQQSGSIEGKVFLDAGVEAAGVTVKATSPVMPRGRTATTGEDGEFKLPALIPGTYTLEFSTEDGITRSVTARVLLDQKSNVSVVMVPEADANSLEEIEVTGQQIVVGGEASLSNALGSDVVDGVPIGTNYRDMMKLIPGVQYTENAVRGANAGGSGQDNTYAFDGVNITLPMFGTLSAEPSSHDIEMVTVDRGGSNAIGFNRSGGFSVDSKSKSGTNEFHAGFEHKMMPKDFVGENNDGVEYELNQSWTTMYASGPLIEDQLFFYGSYYGPRSDRDNKATAYGDVKDFTSERDEYFGKLTWAATDDILLNGSFRTSERIDEGASIGANEADSVSLGSKSTMEVITLDGSWVINDSTTFTAQLTSYAQEGADQPDRLLGVQPDLAAGLDTNNLADMGYLSVPVPTGDNPDFDAFVQPIINQYGYINDAGDVMGGGGVGAYSSIWEQNFYRKSFEMALDHNLEWGSTSHEIHVGFQWNEGEEELTALSNGWGSIRVLGGLETIDSLGVDPTTVVGDADPMSPVYYSASIQQMSLGIDGAPVSPINSFTENYNFEVNDKIDWNDFTFNVGFLISEDILYGEGLREANNFSGFVEDAGNKYEMYRVDWKDMIQPRLGVTYRYNDAEDTVFLNYGHYNPSVSSLARAASWARNSRRSLSVYFDENGDFLAYNPASGSSGKVFEKDMDPRLMEELTLGTTRNVMEGLNIRAHVRYRENDNYWEDTPYYTPSGWYFNQPERIPADVAAEEFYAYSADEMAKIREELPSTSSYVIAQIDGAYTKYWEASLEAEWVGDRTYLNASYVRSRYSGNFDQDNTSSYSNDASLFVGSSSLMDWETLNIWDNREGTLTGDRPHIFKAFGYYTTDWNANVGAYLLYQSGHAWQVMDGTVYGYEPAWWNDSGAYGEKAGSRRTPSHWQLDLNYTQNFQVFGDYTLKVRADLFNVFDRQTGYDPQQKLRGRFYDFGEYRRYYNSRRLQLSFGVDF</sequence>
<dbReference type="InterPro" id="IPR036942">
    <property type="entry name" value="Beta-barrel_TonB_sf"/>
</dbReference>
<protein>
    <submittedName>
        <fullName evidence="5">TonB-dependent receptor</fullName>
    </submittedName>
</protein>
<comment type="caution">
    <text evidence="5">The sequence shown here is derived from an EMBL/GenBank/DDBJ whole genome shotgun (WGS) entry which is preliminary data.</text>
</comment>
<organism evidence="5 6">
    <name type="scientific">Microbulbifer flavimaris</name>
    <dbReference type="NCBI Taxonomy" id="1781068"/>
    <lineage>
        <taxon>Bacteria</taxon>
        <taxon>Pseudomonadati</taxon>
        <taxon>Pseudomonadota</taxon>
        <taxon>Gammaproteobacteria</taxon>
        <taxon>Cellvibrionales</taxon>
        <taxon>Microbulbiferaceae</taxon>
        <taxon>Microbulbifer</taxon>
    </lineage>
</organism>
<dbReference type="Proteomes" id="UP000218427">
    <property type="component" value="Unassembled WGS sequence"/>
</dbReference>
<comment type="subcellular location">
    <subcellularLocation>
        <location evidence="1">Cell outer membrane</location>
    </subcellularLocation>
</comment>
<evidence type="ECO:0000256" key="3">
    <source>
        <dbReference type="ARBA" id="ARBA00023237"/>
    </source>
</evidence>
<feature type="chain" id="PRO_5046758220" evidence="4">
    <location>
        <begin position="36"/>
        <end position="1012"/>
    </location>
</feature>
<dbReference type="Pfam" id="PF13620">
    <property type="entry name" value="CarboxypepD_reg"/>
    <property type="match status" value="1"/>
</dbReference>
<dbReference type="Gene3D" id="2.40.170.20">
    <property type="entry name" value="TonB-dependent receptor, beta-barrel domain"/>
    <property type="match status" value="1"/>
</dbReference>
<keyword evidence="5" id="KW-0675">Receptor</keyword>
<dbReference type="SUPFAM" id="SSF56935">
    <property type="entry name" value="Porins"/>
    <property type="match status" value="1"/>
</dbReference>
<reference evidence="5" key="1">
    <citation type="submission" date="2017-08" db="EMBL/GenBank/DDBJ databases">
        <title>Microbulbifer marisrubri sp. nov., a halophilic alphaproteobacterium isolated from marine sediment of the Yellow Sea, China.</title>
        <authorList>
            <person name="Zhang G."/>
            <person name="Xiong Q."/>
        </authorList>
    </citation>
    <scope>NUCLEOTIDE SEQUENCE [LARGE SCALE GENOMIC DNA]</scope>
    <source>
        <strain evidence="5">WRN-8</strain>
    </source>
</reference>
<dbReference type="SUPFAM" id="SSF49452">
    <property type="entry name" value="Starch-binding domain-like"/>
    <property type="match status" value="1"/>
</dbReference>
<dbReference type="Gene3D" id="2.60.40.1120">
    <property type="entry name" value="Carboxypeptidase-like, regulatory domain"/>
    <property type="match status" value="1"/>
</dbReference>
<dbReference type="EMBL" id="LRFG02000004">
    <property type="protein sequence ID" value="PCO04716.1"/>
    <property type="molecule type" value="Genomic_DNA"/>
</dbReference>
<proteinExistence type="predicted"/>
<evidence type="ECO:0000256" key="1">
    <source>
        <dbReference type="ARBA" id="ARBA00004442"/>
    </source>
</evidence>
<feature type="signal peptide" evidence="4">
    <location>
        <begin position="1"/>
        <end position="35"/>
    </location>
</feature>
<accession>A0ABX4HXS8</accession>
<dbReference type="RefSeq" id="WP_067085245.1">
    <property type="nucleotide sequence ID" value="NZ_LRFG02000004.1"/>
</dbReference>
<keyword evidence="6" id="KW-1185">Reference proteome</keyword>
<evidence type="ECO:0000313" key="6">
    <source>
        <dbReference type="Proteomes" id="UP000218427"/>
    </source>
</evidence>
<dbReference type="InterPro" id="IPR013784">
    <property type="entry name" value="Carb-bd-like_fold"/>
</dbReference>
<name>A0ABX4HXS8_9GAMM</name>
<evidence type="ECO:0000256" key="2">
    <source>
        <dbReference type="ARBA" id="ARBA00023136"/>
    </source>
</evidence>
<keyword evidence="2" id="KW-0472">Membrane</keyword>
<evidence type="ECO:0000313" key="5">
    <source>
        <dbReference type="EMBL" id="PCO04716.1"/>
    </source>
</evidence>
<keyword evidence="4" id="KW-0732">Signal</keyword>
<keyword evidence="3" id="KW-0998">Cell outer membrane</keyword>
<evidence type="ECO:0000256" key="4">
    <source>
        <dbReference type="SAM" id="SignalP"/>
    </source>
</evidence>
<gene>
    <name evidence="5" type="ORF">AWR36_011970</name>
</gene>